<dbReference type="SUPFAM" id="SSF50447">
    <property type="entry name" value="Translation proteins"/>
    <property type="match status" value="1"/>
</dbReference>
<dbReference type="STRING" id="1802555.A2755_02600"/>
<dbReference type="Gene3D" id="2.40.30.10">
    <property type="entry name" value="Translation factors"/>
    <property type="match status" value="1"/>
</dbReference>
<protein>
    <recommendedName>
        <fullName evidence="3">Translation elongation factor-like protein</fullName>
    </recommendedName>
</protein>
<comment type="caution">
    <text evidence="1">The sequence shown here is derived from an EMBL/GenBank/DDBJ whole genome shotgun (WGS) entry which is preliminary data.</text>
</comment>
<accession>A0A1F8DRP0</accession>
<proteinExistence type="predicted"/>
<evidence type="ECO:0000313" key="2">
    <source>
        <dbReference type="Proteomes" id="UP000177029"/>
    </source>
</evidence>
<evidence type="ECO:0008006" key="3">
    <source>
        <dbReference type="Google" id="ProtNLM"/>
    </source>
</evidence>
<dbReference type="EMBL" id="MGIP01000011">
    <property type="protein sequence ID" value="OGM91264.1"/>
    <property type="molecule type" value="Genomic_DNA"/>
</dbReference>
<name>A0A1F8DRP0_9BACT</name>
<dbReference type="AlphaFoldDB" id="A0A1F8DRP0"/>
<evidence type="ECO:0000313" key="1">
    <source>
        <dbReference type="EMBL" id="OGM91264.1"/>
    </source>
</evidence>
<dbReference type="Proteomes" id="UP000177029">
    <property type="component" value="Unassembled WGS sequence"/>
</dbReference>
<gene>
    <name evidence="1" type="ORF">A2755_02600</name>
</gene>
<dbReference type="InterPro" id="IPR009000">
    <property type="entry name" value="Transl_B-barrel_sf"/>
</dbReference>
<organism evidence="1 2">
    <name type="scientific">Candidatus Wolfebacteria bacterium RIFCSPHIGHO2_01_FULL_48_22</name>
    <dbReference type="NCBI Taxonomy" id="1802555"/>
    <lineage>
        <taxon>Bacteria</taxon>
        <taxon>Candidatus Wolfeibacteriota</taxon>
    </lineage>
</organism>
<sequence length="88" mass="9895">MFFGKNKKDKEIGKVIHYFDKAMVAVVKLSAPLSVGDEVKFVHGESEFTQQVESMEIDHEKIKKGKKGDEVAIKVNKASHENAKVHKV</sequence>
<reference evidence="1 2" key="1">
    <citation type="journal article" date="2016" name="Nat. Commun.">
        <title>Thousands of microbial genomes shed light on interconnected biogeochemical processes in an aquifer system.</title>
        <authorList>
            <person name="Anantharaman K."/>
            <person name="Brown C.T."/>
            <person name="Hug L.A."/>
            <person name="Sharon I."/>
            <person name="Castelle C.J."/>
            <person name="Probst A.J."/>
            <person name="Thomas B.C."/>
            <person name="Singh A."/>
            <person name="Wilkins M.J."/>
            <person name="Karaoz U."/>
            <person name="Brodie E.L."/>
            <person name="Williams K.H."/>
            <person name="Hubbard S.S."/>
            <person name="Banfield J.F."/>
        </authorList>
    </citation>
    <scope>NUCLEOTIDE SEQUENCE [LARGE SCALE GENOMIC DNA]</scope>
</reference>